<feature type="transmembrane region" description="Helical" evidence="6">
    <location>
        <begin position="125"/>
        <end position="143"/>
    </location>
</feature>
<evidence type="ECO:0000256" key="4">
    <source>
        <dbReference type="ARBA" id="ARBA00022989"/>
    </source>
</evidence>
<protein>
    <submittedName>
        <fullName evidence="7">Anion transporter</fullName>
    </submittedName>
</protein>
<dbReference type="AlphaFoldDB" id="F0T8S2"/>
<evidence type="ECO:0000256" key="5">
    <source>
        <dbReference type="ARBA" id="ARBA00023136"/>
    </source>
</evidence>
<dbReference type="HOGENOM" id="CLU_005170_0_1_2"/>
<evidence type="ECO:0000256" key="1">
    <source>
        <dbReference type="ARBA" id="ARBA00004141"/>
    </source>
</evidence>
<feature type="transmembrane region" description="Helical" evidence="6">
    <location>
        <begin position="291"/>
        <end position="309"/>
    </location>
</feature>
<name>F0T8S2_METLA</name>
<feature type="transmembrane region" description="Helical" evidence="6">
    <location>
        <begin position="400"/>
        <end position="419"/>
    </location>
</feature>
<dbReference type="KEGG" id="mel:Metbo_0362"/>
<dbReference type="Proteomes" id="UP000007490">
    <property type="component" value="Chromosome"/>
</dbReference>
<keyword evidence="4 6" id="KW-1133">Transmembrane helix</keyword>
<proteinExistence type="inferred from homology"/>
<dbReference type="InterPro" id="IPR030676">
    <property type="entry name" value="CitT-rel"/>
</dbReference>
<sequence length="465" mass="49394">MWEGCKTNLSFKTLGMPLAIVAFFLVMIIPLGDGLSYSGHAALALLAFAIIMWASEAQHLAVTSLILLFLQPILGIESFNNAVIGFANPIIFLMIGGFILAEAIRKSGLAKRFTYFMLKKVGTTPSMSIFAAVFSTGLLSAWIENVVAFAMLLPIIKEIVPLFGVNDAEKGNSNFAKAMILGASYGSLAGGFGTEIGTAPNLMAAAYTHLPFVQWMIFGIPLSIIMLFVTWKLLSWIFPPEVKGIIGGHETLNKTLSAMGSISRTEKITAVILFFTIGLWVTTGITGIDSYSVALIGAALYFITGVVDWKDAQENVDWGLIIFFGGALSLGAALLNTGAAAWLINDLVTLMGNNVSTVSIMLLLMIIGVIFTQVMSNIALSAILVPLSVTLAAAQGQPIGVYAVPVAIACSLSFMFPMADPTVAMAYGTGFVKIKEILKAGIPMVVIGIILTVVIMLTIAQPFLG</sequence>
<feature type="transmembrane region" description="Helical" evidence="6">
    <location>
        <begin position="321"/>
        <end position="344"/>
    </location>
</feature>
<dbReference type="PANTHER" id="PTHR10283:SF82">
    <property type="entry name" value="SOLUTE CARRIER FAMILY 13 MEMBER 2"/>
    <property type="match status" value="1"/>
</dbReference>
<keyword evidence="5 6" id="KW-0472">Membrane</keyword>
<dbReference type="GO" id="GO:1905039">
    <property type="term" value="P:carboxylic acid transmembrane transport"/>
    <property type="evidence" value="ECO:0007669"/>
    <property type="project" value="UniProtKB-ARBA"/>
</dbReference>
<gene>
    <name evidence="7" type="ordered locus">Metbo_0362</name>
</gene>
<dbReference type="Pfam" id="PF00939">
    <property type="entry name" value="Na_sulph_symp"/>
    <property type="match status" value="1"/>
</dbReference>
<dbReference type="PIRSF" id="PIRSF002457">
    <property type="entry name" value="DASS"/>
    <property type="match status" value="1"/>
</dbReference>
<feature type="transmembrane region" description="Helical" evidence="6">
    <location>
        <begin position="212"/>
        <end position="234"/>
    </location>
</feature>
<comment type="similarity">
    <text evidence="2">Belongs to the SLC13A/DASS transporter (TC 2.A.47) family. DIT1 subfamily.</text>
</comment>
<keyword evidence="3 6" id="KW-0812">Transmembrane</keyword>
<dbReference type="EMBL" id="CP002551">
    <property type="protein sequence ID" value="ADZ08614.1"/>
    <property type="molecule type" value="Genomic_DNA"/>
</dbReference>
<dbReference type="NCBIfam" id="TIGR00785">
    <property type="entry name" value="dass"/>
    <property type="match status" value="1"/>
</dbReference>
<evidence type="ECO:0000313" key="7">
    <source>
        <dbReference type="EMBL" id="ADZ08614.1"/>
    </source>
</evidence>
<reference evidence="8" key="1">
    <citation type="submission" date="2011-02" db="EMBL/GenBank/DDBJ databases">
        <title>Complete sequence of Methanobacterium sp. AL-21.</title>
        <authorList>
            <consortium name="US DOE Joint Genome Institute"/>
            <person name="Lucas S."/>
            <person name="Copeland A."/>
            <person name="Lapidus A."/>
            <person name="Cheng J.-F."/>
            <person name="Goodwin L."/>
            <person name="Pitluck S."/>
            <person name="Chertkov O."/>
            <person name="Detter J.C."/>
            <person name="Han C."/>
            <person name="Tapia R."/>
            <person name="Land M."/>
            <person name="Hauser L."/>
            <person name="Kyrpides N."/>
            <person name="Ivanova N."/>
            <person name="Mikhailova N."/>
            <person name="Pagani I."/>
            <person name="Cadillo-Quiroz H."/>
            <person name="Imachi H."/>
            <person name="Zinder S."/>
            <person name="Liu W."/>
            <person name="Woyke T."/>
        </authorList>
    </citation>
    <scope>NUCLEOTIDE SEQUENCE [LARGE SCALE GENOMIC DNA]</scope>
    <source>
        <strain evidence="8">AL-21</strain>
    </source>
</reference>
<evidence type="ECO:0000256" key="6">
    <source>
        <dbReference type="SAM" id="Phobius"/>
    </source>
</evidence>
<dbReference type="eggNOG" id="arCOG00238">
    <property type="taxonomic scope" value="Archaea"/>
</dbReference>
<keyword evidence="8" id="KW-1185">Reference proteome</keyword>
<accession>F0T8S2</accession>
<evidence type="ECO:0000313" key="8">
    <source>
        <dbReference type="Proteomes" id="UP000007490"/>
    </source>
</evidence>
<feature type="transmembrane region" description="Helical" evidence="6">
    <location>
        <begin position="9"/>
        <end position="29"/>
    </location>
</feature>
<evidence type="ECO:0000256" key="3">
    <source>
        <dbReference type="ARBA" id="ARBA00022692"/>
    </source>
</evidence>
<dbReference type="GO" id="GO:0008514">
    <property type="term" value="F:organic anion transmembrane transporter activity"/>
    <property type="evidence" value="ECO:0007669"/>
    <property type="project" value="UniProtKB-ARBA"/>
</dbReference>
<dbReference type="STRING" id="877455.Metbo_0362"/>
<evidence type="ECO:0000256" key="2">
    <source>
        <dbReference type="ARBA" id="ARBA00007349"/>
    </source>
</evidence>
<feature type="transmembrane region" description="Helical" evidence="6">
    <location>
        <begin position="82"/>
        <end position="104"/>
    </location>
</feature>
<dbReference type="PANTHER" id="PTHR10283">
    <property type="entry name" value="SOLUTE CARRIER FAMILY 13 MEMBER"/>
    <property type="match status" value="1"/>
</dbReference>
<reference evidence="7 8" key="2">
    <citation type="journal article" date="2014" name="Int. J. Syst. Evol. Microbiol.">
        <title>Methanobacterium paludis sp. nov. and a novel strain of Methanobacterium lacus isolated from northern peatlands.</title>
        <authorList>
            <person name="Cadillo-Quiroz H."/>
            <person name="Brauer S.L."/>
            <person name="Goodson N."/>
            <person name="Yavitt J.B."/>
            <person name="Zinder S.H."/>
        </authorList>
    </citation>
    <scope>NUCLEOTIDE SEQUENCE [LARGE SCALE GENOMIC DNA]</scope>
    <source>
        <strain evidence="7 8">AL-21</strain>
    </source>
</reference>
<organism evidence="7 8">
    <name type="scientific">Methanobacterium lacus (strain AL-21)</name>
    <dbReference type="NCBI Taxonomy" id="877455"/>
    <lineage>
        <taxon>Archaea</taxon>
        <taxon>Methanobacteriati</taxon>
        <taxon>Methanobacteriota</taxon>
        <taxon>Methanomada group</taxon>
        <taxon>Methanobacteria</taxon>
        <taxon>Methanobacteriales</taxon>
        <taxon>Methanobacteriaceae</taxon>
        <taxon>Methanobacterium</taxon>
    </lineage>
</organism>
<comment type="subcellular location">
    <subcellularLocation>
        <location evidence="1">Membrane</location>
        <topology evidence="1">Multi-pass membrane protein</topology>
    </subcellularLocation>
</comment>
<dbReference type="InterPro" id="IPR001898">
    <property type="entry name" value="SLC13A/DASS"/>
</dbReference>
<feature type="transmembrane region" description="Helical" evidence="6">
    <location>
        <begin position="440"/>
        <end position="464"/>
    </location>
</feature>
<dbReference type="GO" id="GO:0005886">
    <property type="term" value="C:plasma membrane"/>
    <property type="evidence" value="ECO:0007669"/>
    <property type="project" value="TreeGrafter"/>
</dbReference>